<organism evidence="3">
    <name type="scientific">Graphocephala atropunctata</name>
    <dbReference type="NCBI Taxonomy" id="36148"/>
    <lineage>
        <taxon>Eukaryota</taxon>
        <taxon>Metazoa</taxon>
        <taxon>Ecdysozoa</taxon>
        <taxon>Arthropoda</taxon>
        <taxon>Hexapoda</taxon>
        <taxon>Insecta</taxon>
        <taxon>Pterygota</taxon>
        <taxon>Neoptera</taxon>
        <taxon>Paraneoptera</taxon>
        <taxon>Hemiptera</taxon>
        <taxon>Auchenorrhyncha</taxon>
        <taxon>Membracoidea</taxon>
        <taxon>Cicadellidae</taxon>
        <taxon>Cicadellinae</taxon>
        <taxon>Cicadellini</taxon>
        <taxon>Graphocephala</taxon>
    </lineage>
</organism>
<evidence type="ECO:0008006" key="5">
    <source>
        <dbReference type="Google" id="ProtNLM"/>
    </source>
</evidence>
<sequence length="206" mass="22393">ALNNMSISVCAGFVIVVATQFLSMQCCLPEGATCTTTRDCCKGVCTWKLWKFVCQDNTHHRTTKPPPTTTTTKVKLTTWLPPPPPPTLSTKSTTKRLVYSTTTQSTTDAISSEWIFPGPWDGKCRCPGTWCSESRKCCYGRCEMYGYNCLVGESFGMCPIPMGRSNCPKNGSNSGSNSDPNCDQEEEADLSLSDVSADLSTFSGST</sequence>
<feature type="signal peptide" evidence="2">
    <location>
        <begin position="1"/>
        <end position="19"/>
    </location>
</feature>
<dbReference type="EMBL" id="GEBQ01010105">
    <property type="protein sequence ID" value="JAT29872.1"/>
    <property type="molecule type" value="Transcribed_RNA"/>
</dbReference>
<feature type="chain" id="PRO_5008587832" description="WAP domain-containing protein" evidence="2">
    <location>
        <begin position="20"/>
        <end position="206"/>
    </location>
</feature>
<feature type="non-terminal residue" evidence="3">
    <location>
        <position position="1"/>
    </location>
</feature>
<accession>A0A1B6M1S9</accession>
<evidence type="ECO:0000256" key="1">
    <source>
        <dbReference type="SAM" id="MobiDB-lite"/>
    </source>
</evidence>
<evidence type="ECO:0000313" key="3">
    <source>
        <dbReference type="EMBL" id="JAT29872.1"/>
    </source>
</evidence>
<dbReference type="AlphaFoldDB" id="A0A1B6M1S9"/>
<reference evidence="3" key="1">
    <citation type="submission" date="2015-11" db="EMBL/GenBank/DDBJ databases">
        <title>De novo transcriptome assembly of four potential Pierce s Disease insect vectors from Arizona vineyards.</title>
        <authorList>
            <person name="Tassone E.E."/>
        </authorList>
    </citation>
    <scope>NUCLEOTIDE SEQUENCE</scope>
</reference>
<dbReference type="EMBL" id="GEBQ01003650">
    <property type="protein sequence ID" value="JAT36327.1"/>
    <property type="molecule type" value="Transcribed_RNA"/>
</dbReference>
<protein>
    <recommendedName>
        <fullName evidence="5">WAP domain-containing protein</fullName>
    </recommendedName>
</protein>
<proteinExistence type="predicted"/>
<gene>
    <name evidence="4" type="ORF">g.36015</name>
    <name evidence="3" type="ORF">g.36022</name>
</gene>
<evidence type="ECO:0000256" key="2">
    <source>
        <dbReference type="SAM" id="SignalP"/>
    </source>
</evidence>
<feature type="compositionally biased region" description="Low complexity" evidence="1">
    <location>
        <begin position="190"/>
        <end position="200"/>
    </location>
</feature>
<feature type="region of interest" description="Disordered" evidence="1">
    <location>
        <begin position="169"/>
        <end position="206"/>
    </location>
</feature>
<evidence type="ECO:0000313" key="4">
    <source>
        <dbReference type="EMBL" id="JAT36327.1"/>
    </source>
</evidence>
<feature type="compositionally biased region" description="Low complexity" evidence="1">
    <location>
        <begin position="169"/>
        <end position="181"/>
    </location>
</feature>
<name>A0A1B6M1S9_9HEMI</name>
<keyword evidence="2" id="KW-0732">Signal</keyword>